<keyword evidence="2" id="KW-1185">Reference proteome</keyword>
<sequence>MERNAAVFRGHISSPGGSASAFWESGIRQLKTIDLREHRSAATAVRGTRLHACIKLLSKDPQGHTTSRGISHDKPPTPVLVSWLGPFRHLAHFNMKK</sequence>
<protein>
    <recommendedName>
        <fullName evidence="3">RxLR effector candidate protein</fullName>
    </recommendedName>
</protein>
<reference evidence="1" key="2">
    <citation type="submission" date="2015-06" db="UniProtKB">
        <authorList>
            <consortium name="EnsemblProtists"/>
        </authorList>
    </citation>
    <scope>IDENTIFICATION</scope>
    <source>
        <strain evidence="1">Emoy2</strain>
    </source>
</reference>
<dbReference type="EMBL" id="JH598269">
    <property type="status" value="NOT_ANNOTATED_CDS"/>
    <property type="molecule type" value="Genomic_DNA"/>
</dbReference>
<dbReference type="InParanoid" id="M4BHS4"/>
<evidence type="ECO:0000313" key="1">
    <source>
        <dbReference type="EnsemblProtists" id="HpaP805950"/>
    </source>
</evidence>
<organism evidence="1 2">
    <name type="scientific">Hyaloperonospora arabidopsidis (strain Emoy2)</name>
    <name type="common">Downy mildew agent</name>
    <name type="synonym">Peronospora arabidopsidis</name>
    <dbReference type="NCBI Taxonomy" id="559515"/>
    <lineage>
        <taxon>Eukaryota</taxon>
        <taxon>Sar</taxon>
        <taxon>Stramenopiles</taxon>
        <taxon>Oomycota</taxon>
        <taxon>Peronosporomycetes</taxon>
        <taxon>Peronosporales</taxon>
        <taxon>Peronosporaceae</taxon>
        <taxon>Hyaloperonospora</taxon>
    </lineage>
</organism>
<evidence type="ECO:0000313" key="2">
    <source>
        <dbReference type="Proteomes" id="UP000011713"/>
    </source>
</evidence>
<name>M4BHS4_HYAAE</name>
<dbReference type="Proteomes" id="UP000011713">
    <property type="component" value="Unassembled WGS sequence"/>
</dbReference>
<reference evidence="2" key="1">
    <citation type="journal article" date="2010" name="Science">
        <title>Signatures of adaptation to obligate biotrophy in the Hyaloperonospora arabidopsidis genome.</title>
        <authorList>
            <person name="Baxter L."/>
            <person name="Tripathy S."/>
            <person name="Ishaque N."/>
            <person name="Boot N."/>
            <person name="Cabral A."/>
            <person name="Kemen E."/>
            <person name="Thines M."/>
            <person name="Ah-Fong A."/>
            <person name="Anderson R."/>
            <person name="Badejoko W."/>
            <person name="Bittner-Eddy P."/>
            <person name="Boore J.L."/>
            <person name="Chibucos M.C."/>
            <person name="Coates M."/>
            <person name="Dehal P."/>
            <person name="Delehaunty K."/>
            <person name="Dong S."/>
            <person name="Downton P."/>
            <person name="Dumas B."/>
            <person name="Fabro G."/>
            <person name="Fronick C."/>
            <person name="Fuerstenberg S.I."/>
            <person name="Fulton L."/>
            <person name="Gaulin E."/>
            <person name="Govers F."/>
            <person name="Hughes L."/>
            <person name="Humphray S."/>
            <person name="Jiang R.H."/>
            <person name="Judelson H."/>
            <person name="Kamoun S."/>
            <person name="Kyung K."/>
            <person name="Meijer H."/>
            <person name="Minx P."/>
            <person name="Morris P."/>
            <person name="Nelson J."/>
            <person name="Phuntumart V."/>
            <person name="Qutob D."/>
            <person name="Rehmany A."/>
            <person name="Rougon-Cardoso A."/>
            <person name="Ryden P."/>
            <person name="Torto-Alalibo T."/>
            <person name="Studholme D."/>
            <person name="Wang Y."/>
            <person name="Win J."/>
            <person name="Wood J."/>
            <person name="Clifton S.W."/>
            <person name="Rogers J."/>
            <person name="Van den Ackerveken G."/>
            <person name="Jones J.D."/>
            <person name="McDowell J.M."/>
            <person name="Beynon J."/>
            <person name="Tyler B.M."/>
        </authorList>
    </citation>
    <scope>NUCLEOTIDE SEQUENCE [LARGE SCALE GENOMIC DNA]</scope>
    <source>
        <strain evidence="2">Emoy2</strain>
    </source>
</reference>
<dbReference type="EnsemblProtists" id="HpaT805950">
    <property type="protein sequence ID" value="HpaP805950"/>
    <property type="gene ID" value="HpaG805950"/>
</dbReference>
<evidence type="ECO:0008006" key="3">
    <source>
        <dbReference type="Google" id="ProtNLM"/>
    </source>
</evidence>
<dbReference type="AlphaFoldDB" id="M4BHS4"/>
<dbReference type="VEuPathDB" id="FungiDB:HpaG805950"/>
<proteinExistence type="predicted"/>
<accession>M4BHS4</accession>
<dbReference type="HOGENOM" id="CLU_2351143_0_0_1"/>